<evidence type="ECO:0000313" key="1">
    <source>
        <dbReference type="EMBL" id="MDB6176772.1"/>
    </source>
</evidence>
<dbReference type="NCBIfam" id="TIGR00624">
    <property type="entry name" value="tag"/>
    <property type="match status" value="1"/>
</dbReference>
<keyword evidence="2" id="KW-1185">Reference proteome</keyword>
<sequence length="191" mass="21558">MTRCSWCGTDPLYVEYHDTEWGVPEYDARALWEKLVLDGFQAGLSWITILRKRDAFREEFDGFDPERVAAWDDARIEVALQNPGIIRHRGKIAATVRGARHFLEVEQDEGFAPWLWSFVGGTPRQNRFGSMAEVPTDTPESVAMSKALKKRDFSFCGPVITYAFMQATGMVNDHLTGCPRHAEVSRLSTGG</sequence>
<proteinExistence type="predicted"/>
<dbReference type="Gene3D" id="1.10.340.30">
    <property type="entry name" value="Hypothetical protein, domain 2"/>
    <property type="match status" value="1"/>
</dbReference>
<dbReference type="InterPro" id="IPR052891">
    <property type="entry name" value="DNA-3mA_glycosylase"/>
</dbReference>
<dbReference type="Pfam" id="PF03352">
    <property type="entry name" value="Adenine_glyco"/>
    <property type="match status" value="1"/>
</dbReference>
<dbReference type="SUPFAM" id="SSF48150">
    <property type="entry name" value="DNA-glycosylase"/>
    <property type="match status" value="1"/>
</dbReference>
<dbReference type="InterPro" id="IPR004597">
    <property type="entry name" value="Tag"/>
</dbReference>
<comment type="caution">
    <text evidence="1">The sequence shown here is derived from an EMBL/GenBank/DDBJ whole genome shotgun (WGS) entry which is preliminary data.</text>
</comment>
<name>A0ABT4ZBV7_9RHOB</name>
<reference evidence="1" key="1">
    <citation type="submission" date="2022-12" db="EMBL/GenBank/DDBJ databases">
        <title>Paracoccus onchidii sp. nov., isolated from a marine invertebrate from the South China Sea.</title>
        <authorList>
            <person name="Xu S."/>
            <person name="Liu Z."/>
            <person name="Xu Y."/>
        </authorList>
    </citation>
    <scope>NUCLEOTIDE SEQUENCE</scope>
    <source>
        <strain evidence="1">Z330</strain>
    </source>
</reference>
<accession>A0ABT4ZBV7</accession>
<dbReference type="EMBL" id="JAQBIE010000004">
    <property type="protein sequence ID" value="MDB6176772.1"/>
    <property type="molecule type" value="Genomic_DNA"/>
</dbReference>
<dbReference type="PANTHER" id="PTHR30037:SF4">
    <property type="entry name" value="DNA-3-METHYLADENINE GLYCOSYLASE I"/>
    <property type="match status" value="1"/>
</dbReference>
<dbReference type="Proteomes" id="UP001165641">
    <property type="component" value="Unassembled WGS sequence"/>
</dbReference>
<organism evidence="1 2">
    <name type="scientific">Paracoccus onchidii</name>
    <dbReference type="NCBI Taxonomy" id="3017813"/>
    <lineage>
        <taxon>Bacteria</taxon>
        <taxon>Pseudomonadati</taxon>
        <taxon>Pseudomonadota</taxon>
        <taxon>Alphaproteobacteria</taxon>
        <taxon>Rhodobacterales</taxon>
        <taxon>Paracoccaceae</taxon>
        <taxon>Paracoccus</taxon>
    </lineage>
</organism>
<protein>
    <submittedName>
        <fullName evidence="1">DNA-3-methyladenine glycosylase I</fullName>
    </submittedName>
</protein>
<dbReference type="RefSeq" id="WP_271887895.1">
    <property type="nucleotide sequence ID" value="NZ_JAQBIE010000004.1"/>
</dbReference>
<gene>
    <name evidence="1" type="ORF">PAF17_04540</name>
</gene>
<dbReference type="InterPro" id="IPR005019">
    <property type="entry name" value="Adenine_glyco"/>
</dbReference>
<dbReference type="InterPro" id="IPR011257">
    <property type="entry name" value="DNA_glycosylase"/>
</dbReference>
<evidence type="ECO:0000313" key="2">
    <source>
        <dbReference type="Proteomes" id="UP001165641"/>
    </source>
</evidence>
<dbReference type="PANTHER" id="PTHR30037">
    <property type="entry name" value="DNA-3-METHYLADENINE GLYCOSYLASE 1"/>
    <property type="match status" value="1"/>
</dbReference>